<keyword evidence="4" id="KW-0064">Aspartyl protease</keyword>
<dbReference type="InterPro" id="IPR012337">
    <property type="entry name" value="RNaseH-like_sf"/>
</dbReference>
<dbReference type="PROSITE" id="PS50013">
    <property type="entry name" value="CHROMO_2"/>
    <property type="match status" value="1"/>
</dbReference>
<evidence type="ECO:0000259" key="15">
    <source>
        <dbReference type="PROSITE" id="PS50994"/>
    </source>
</evidence>
<dbReference type="InterPro" id="IPR016197">
    <property type="entry name" value="Chromo-like_dom_sf"/>
</dbReference>
<organism evidence="16">
    <name type="scientific">Phytophthora infestans</name>
    <name type="common">Potato late blight agent</name>
    <name type="synonym">Botrytis infestans</name>
    <dbReference type="NCBI Taxonomy" id="4787"/>
    <lineage>
        <taxon>Eukaryota</taxon>
        <taxon>Sar</taxon>
        <taxon>Stramenopiles</taxon>
        <taxon>Oomycota</taxon>
        <taxon>Peronosporomycetes</taxon>
        <taxon>Peronosporales</taxon>
        <taxon>Peronosporaceae</taxon>
        <taxon>Phytophthora</taxon>
    </lineage>
</organism>
<protein>
    <submittedName>
        <fullName evidence="16">Putative polyprotein</fullName>
    </submittedName>
</protein>
<evidence type="ECO:0000256" key="13">
    <source>
        <dbReference type="SAM" id="MobiDB-lite"/>
    </source>
</evidence>
<dbReference type="GO" id="GO:0003964">
    <property type="term" value="F:RNA-directed DNA polymerase activity"/>
    <property type="evidence" value="ECO:0007669"/>
    <property type="project" value="UniProtKB-KW"/>
</dbReference>
<dbReference type="Pfam" id="PF00665">
    <property type="entry name" value="rve"/>
    <property type="match status" value="1"/>
</dbReference>
<evidence type="ECO:0000256" key="12">
    <source>
        <dbReference type="ARBA" id="ARBA00023242"/>
    </source>
</evidence>
<keyword evidence="11" id="KW-0233">DNA recombination</keyword>
<dbReference type="AlphaFoldDB" id="Q572H0"/>
<dbReference type="FunFam" id="1.10.340.70:FF:000001">
    <property type="entry name" value="Retrovirus-related Pol polyprotein from transposon gypsy-like Protein"/>
    <property type="match status" value="1"/>
</dbReference>
<dbReference type="Pfam" id="PF24626">
    <property type="entry name" value="SH3_Tf2-1"/>
    <property type="match status" value="1"/>
</dbReference>
<evidence type="ECO:0000259" key="14">
    <source>
        <dbReference type="PROSITE" id="PS50013"/>
    </source>
</evidence>
<keyword evidence="2" id="KW-0645">Protease</keyword>
<dbReference type="PANTHER" id="PTHR37984:SF5">
    <property type="entry name" value="PROTEIN NYNRIN-LIKE"/>
    <property type="match status" value="1"/>
</dbReference>
<feature type="compositionally biased region" description="Basic and acidic residues" evidence="13">
    <location>
        <begin position="248"/>
        <end position="258"/>
    </location>
</feature>
<dbReference type="PROSITE" id="PS00598">
    <property type="entry name" value="CHROMO_1"/>
    <property type="match status" value="1"/>
</dbReference>
<dbReference type="VEuPathDB" id="FungiDB:PITG_01700"/>
<evidence type="ECO:0000256" key="4">
    <source>
        <dbReference type="ARBA" id="ARBA00022750"/>
    </source>
</evidence>
<keyword evidence="7" id="KW-0229">DNA integration</keyword>
<keyword evidence="9" id="KW-0548">Nucleotidyltransferase</keyword>
<dbReference type="GO" id="GO:0015074">
    <property type="term" value="P:DNA integration"/>
    <property type="evidence" value="ECO:0007669"/>
    <property type="project" value="UniProtKB-KW"/>
</dbReference>
<dbReference type="InterPro" id="IPR023780">
    <property type="entry name" value="Chromo_domain"/>
</dbReference>
<evidence type="ECO:0000256" key="8">
    <source>
        <dbReference type="ARBA" id="ARBA00022918"/>
    </source>
</evidence>
<feature type="domain" description="Chromo" evidence="14">
    <location>
        <begin position="572"/>
        <end position="647"/>
    </location>
</feature>
<evidence type="ECO:0000256" key="5">
    <source>
        <dbReference type="ARBA" id="ARBA00022801"/>
    </source>
</evidence>
<keyword evidence="9" id="KW-0239">DNA-directed DNA polymerase</keyword>
<dbReference type="SUPFAM" id="SSF53098">
    <property type="entry name" value="Ribonuclease H-like"/>
    <property type="match status" value="1"/>
</dbReference>
<dbReference type="InterPro" id="IPR050951">
    <property type="entry name" value="Retrovirus_Pol_polyprotein"/>
</dbReference>
<dbReference type="Gene3D" id="2.40.50.40">
    <property type="match status" value="1"/>
</dbReference>
<dbReference type="GO" id="GO:0006310">
    <property type="term" value="P:DNA recombination"/>
    <property type="evidence" value="ECO:0007669"/>
    <property type="project" value="UniProtKB-KW"/>
</dbReference>
<dbReference type="PROSITE" id="PS50994">
    <property type="entry name" value="INTEGRASE"/>
    <property type="match status" value="1"/>
</dbReference>
<sequence length="707" mass="78013">MLKKFQYALLRDEIRTAYEFDPVYSSILEHLRSPSEKTLSALSRSTRHQIDRYRIEDGLLTYSLDRFDASRVVVPNDPDLRSRIIHESHDIPLGAHLGREKKFAAVSRDFYWPHMYKWVRKWVRTCEICQRVKPSASSQAPLRPLPVATEAWRSVSMDFVFGLPPDSAGRSGVLVFIDRFSKMVHLIPVPDTITVADTAVHFVDAVFRHHGMPESIVSDRDPRFTSAFWTKLFELSGTKLLMSTAAHPETDGQTERVNRPSAPTPVMDPQPVSIPVADSSSSAASSSATDNAVTHAQARKALTTPRDAVSPLASWTNRALISPGTANAVSPSANYAPKQPAHPADNTAVSDLLLQRQAVTRYVRDALQTAVDKQKENADKRGRKHTVKFATGDRVLLSTSGSRDSAVTNLGASKLAPRFIGPFTAYTLDIPTSLRLHPTFYVGRLKQYLPATIPSSTQFPEPPAHIAAAPPDARAEPSRHSHQAPAPPSRSADYHVPRAQEASRAPRVPDSTDESQSQSSRPLQPRPGPPPPPDTPSRSSPRDLHRGSQPERQSYQRDGPPPIVDSAGEIRWIVEKIVDHEDPPRRSGQCHASTSRTAPAARRYRIRWLGFPADQDTWEPRTNLLRDVPDVIQEYDSSPPAPESAANNHAAAENEISSLHDHANVIENDAAGDRASATENDDPSSRNSNGAAEMRFVEMSVGASRRD</sequence>
<dbReference type="GO" id="GO:0003677">
    <property type="term" value="F:DNA binding"/>
    <property type="evidence" value="ECO:0007669"/>
    <property type="project" value="UniProtKB-KW"/>
</dbReference>
<keyword evidence="3" id="KW-0479">Metal-binding</keyword>
<dbReference type="GO" id="GO:0004190">
    <property type="term" value="F:aspartic-type endopeptidase activity"/>
    <property type="evidence" value="ECO:0007669"/>
    <property type="project" value="UniProtKB-KW"/>
</dbReference>
<dbReference type="GO" id="GO:0005634">
    <property type="term" value="C:nucleus"/>
    <property type="evidence" value="ECO:0007669"/>
    <property type="project" value="UniProtKB-SubCell"/>
</dbReference>
<dbReference type="Pfam" id="PF17921">
    <property type="entry name" value="Integrase_H2C2"/>
    <property type="match status" value="1"/>
</dbReference>
<gene>
    <name evidence="16" type="ORF">PI49.0130c</name>
</gene>
<keyword evidence="8" id="KW-0695">RNA-directed DNA polymerase</keyword>
<feature type="compositionally biased region" description="Low complexity" evidence="13">
    <location>
        <begin position="643"/>
        <end position="655"/>
    </location>
</feature>
<dbReference type="InterPro" id="IPR000953">
    <property type="entry name" value="Chromo/chromo_shadow_dom"/>
</dbReference>
<comment type="subcellular location">
    <subcellularLocation>
        <location evidence="1">Nucleus</location>
    </subcellularLocation>
</comment>
<dbReference type="Gene3D" id="1.10.340.70">
    <property type="match status" value="1"/>
</dbReference>
<evidence type="ECO:0000256" key="10">
    <source>
        <dbReference type="ARBA" id="ARBA00023125"/>
    </source>
</evidence>
<dbReference type="EMBL" id="AJ893357">
    <property type="protein sequence ID" value="CAI72305.1"/>
    <property type="molecule type" value="Genomic_DNA"/>
</dbReference>
<accession>Q572H0</accession>
<dbReference type="GO" id="GO:0003887">
    <property type="term" value="F:DNA-directed DNA polymerase activity"/>
    <property type="evidence" value="ECO:0007669"/>
    <property type="project" value="UniProtKB-KW"/>
</dbReference>
<keyword evidence="5" id="KW-0378">Hydrolase</keyword>
<dbReference type="InterPro" id="IPR056924">
    <property type="entry name" value="SH3_Tf2-1"/>
</dbReference>
<dbReference type="SUPFAM" id="SSF54160">
    <property type="entry name" value="Chromo domain-like"/>
    <property type="match status" value="1"/>
</dbReference>
<dbReference type="Pfam" id="PF00385">
    <property type="entry name" value="Chromo"/>
    <property type="match status" value="1"/>
</dbReference>
<keyword evidence="9" id="KW-0808">Transferase</keyword>
<feature type="compositionally biased region" description="Low complexity" evidence="13">
    <location>
        <begin position="279"/>
        <end position="288"/>
    </location>
</feature>
<feature type="region of interest" description="Disordered" evidence="13">
    <location>
        <begin position="453"/>
        <end position="565"/>
    </location>
</feature>
<dbReference type="InterPro" id="IPR023779">
    <property type="entry name" value="Chromodomain_CS"/>
</dbReference>
<evidence type="ECO:0000313" key="16">
    <source>
        <dbReference type="EMBL" id="CAI72305.1"/>
    </source>
</evidence>
<feature type="compositionally biased region" description="Basic and acidic residues" evidence="13">
    <location>
        <begin position="540"/>
        <end position="549"/>
    </location>
</feature>
<proteinExistence type="predicted"/>
<dbReference type="PANTHER" id="PTHR37984">
    <property type="entry name" value="PROTEIN CBG26694"/>
    <property type="match status" value="1"/>
</dbReference>
<reference evidence="16" key="1">
    <citation type="journal article" date="2005" name="Proc. Natl. Acad. Sci. U.S.A.">
        <title>An ancestral oomycete locus contains late blight avirulence gene Avr3a, encoding a protein that is recognized in the host cytoplasm.</title>
        <authorList>
            <person name="Armstrong M.R."/>
            <person name="Whisson S.C."/>
            <person name="Pritchard L."/>
            <person name="Bos J.I.B."/>
            <person name="Venter E."/>
            <person name="Avrova A.O."/>
            <person name="Rehmany A.P."/>
            <person name="Bohme U."/>
            <person name="Brooks K."/>
            <person name="Cherevach I."/>
            <person name="Hamlin N."/>
            <person name="White B."/>
            <person name="Fraser A."/>
            <person name="Lord A."/>
            <person name="Quail M.A."/>
            <person name="Churcher C."/>
            <person name="Hall N."/>
            <person name="Berriman M."/>
            <person name="Kamoun S."/>
            <person name="Beyon J.L."/>
            <person name="Birch P.R.J."/>
        </authorList>
    </citation>
    <scope>NUCLEOTIDE SEQUENCE</scope>
</reference>
<dbReference type="InterPro" id="IPR036397">
    <property type="entry name" value="RNaseH_sf"/>
</dbReference>
<keyword evidence="12" id="KW-0539">Nucleus</keyword>
<dbReference type="GO" id="GO:0046872">
    <property type="term" value="F:metal ion binding"/>
    <property type="evidence" value="ECO:0007669"/>
    <property type="project" value="UniProtKB-KW"/>
</dbReference>
<evidence type="ECO:0000256" key="1">
    <source>
        <dbReference type="ARBA" id="ARBA00004123"/>
    </source>
</evidence>
<feature type="compositionally biased region" description="Pro residues" evidence="13">
    <location>
        <begin position="524"/>
        <end position="535"/>
    </location>
</feature>
<evidence type="ECO:0000256" key="3">
    <source>
        <dbReference type="ARBA" id="ARBA00022723"/>
    </source>
</evidence>
<keyword evidence="6" id="KW-0460">Magnesium</keyword>
<feature type="region of interest" description="Disordered" evidence="13">
    <location>
        <begin position="244"/>
        <end position="305"/>
    </location>
</feature>
<dbReference type="InterPro" id="IPR041588">
    <property type="entry name" value="Integrase_H2C2"/>
</dbReference>
<name>Q572H0_PHYIN</name>
<feature type="region of interest" description="Disordered" evidence="13">
    <location>
        <begin position="633"/>
        <end position="707"/>
    </location>
</feature>
<evidence type="ECO:0000256" key="2">
    <source>
        <dbReference type="ARBA" id="ARBA00022670"/>
    </source>
</evidence>
<evidence type="ECO:0000256" key="7">
    <source>
        <dbReference type="ARBA" id="ARBA00022908"/>
    </source>
</evidence>
<dbReference type="GO" id="GO:0006508">
    <property type="term" value="P:proteolysis"/>
    <property type="evidence" value="ECO:0007669"/>
    <property type="project" value="UniProtKB-KW"/>
</dbReference>
<dbReference type="InterPro" id="IPR001584">
    <property type="entry name" value="Integrase_cat-core"/>
</dbReference>
<dbReference type="Gene3D" id="3.30.420.10">
    <property type="entry name" value="Ribonuclease H-like superfamily/Ribonuclease H"/>
    <property type="match status" value="1"/>
</dbReference>
<evidence type="ECO:0000256" key="9">
    <source>
        <dbReference type="ARBA" id="ARBA00022932"/>
    </source>
</evidence>
<feature type="region of interest" description="Disordered" evidence="13">
    <location>
        <begin position="578"/>
        <end position="599"/>
    </location>
</feature>
<evidence type="ECO:0000256" key="6">
    <source>
        <dbReference type="ARBA" id="ARBA00022842"/>
    </source>
</evidence>
<dbReference type="CDD" id="cd00024">
    <property type="entry name" value="CD_CSD"/>
    <property type="match status" value="1"/>
</dbReference>
<keyword evidence="10" id="KW-0238">DNA-binding</keyword>
<dbReference type="SMART" id="SM00298">
    <property type="entry name" value="CHROMO"/>
    <property type="match status" value="1"/>
</dbReference>
<evidence type="ECO:0000256" key="11">
    <source>
        <dbReference type="ARBA" id="ARBA00023172"/>
    </source>
</evidence>
<feature type="domain" description="Integrase catalytic" evidence="15">
    <location>
        <begin position="140"/>
        <end position="313"/>
    </location>
</feature>